<comment type="caution">
    <text evidence="1">The sequence shown here is derived from an EMBL/GenBank/DDBJ whole genome shotgun (WGS) entry which is preliminary data.</text>
</comment>
<dbReference type="AlphaFoldDB" id="A0A1D2MB37"/>
<proteinExistence type="predicted"/>
<protein>
    <submittedName>
        <fullName evidence="1">Endoribonuclease YbeY</fullName>
    </submittedName>
</protein>
<gene>
    <name evidence="1" type="ORF">Ocin01_16578</name>
</gene>
<keyword evidence="2" id="KW-1185">Reference proteome</keyword>
<dbReference type="Proteomes" id="UP000094527">
    <property type="component" value="Unassembled WGS sequence"/>
</dbReference>
<evidence type="ECO:0000313" key="2">
    <source>
        <dbReference type="Proteomes" id="UP000094527"/>
    </source>
</evidence>
<evidence type="ECO:0000313" key="1">
    <source>
        <dbReference type="EMBL" id="ODM90104.1"/>
    </source>
</evidence>
<name>A0A1D2MB37_ORCCI</name>
<organism evidence="1 2">
    <name type="scientific">Orchesella cincta</name>
    <name type="common">Springtail</name>
    <name type="synonym">Podura cincta</name>
    <dbReference type="NCBI Taxonomy" id="48709"/>
    <lineage>
        <taxon>Eukaryota</taxon>
        <taxon>Metazoa</taxon>
        <taxon>Ecdysozoa</taxon>
        <taxon>Arthropoda</taxon>
        <taxon>Hexapoda</taxon>
        <taxon>Collembola</taxon>
        <taxon>Entomobryomorpha</taxon>
        <taxon>Entomobryoidea</taxon>
        <taxon>Orchesellidae</taxon>
        <taxon>Orchesellinae</taxon>
        <taxon>Orchesella</taxon>
    </lineage>
</organism>
<accession>A0A1D2MB37</accession>
<dbReference type="EMBL" id="LJIJ01002171">
    <property type="protein sequence ID" value="ODM90104.1"/>
    <property type="molecule type" value="Genomic_DNA"/>
</dbReference>
<sequence>MFHGMRFKRFLHPASLEYVEEVSRKLLLFINRNVSDGCNKTLHVVQRFVFRVVGAINFVKMQKNETQDLDLDLEEVERQCAHSLLDILNCDSIRPMQCPQFSRWSI</sequence>
<reference evidence="1 2" key="1">
    <citation type="journal article" date="2016" name="Genome Biol. Evol.">
        <title>Gene Family Evolution Reflects Adaptation to Soil Environmental Stressors in the Genome of the Collembolan Orchesella cincta.</title>
        <authorList>
            <person name="Faddeeva-Vakhrusheva A."/>
            <person name="Derks M.F."/>
            <person name="Anvar S.Y."/>
            <person name="Agamennone V."/>
            <person name="Suring W."/>
            <person name="Smit S."/>
            <person name="van Straalen N.M."/>
            <person name="Roelofs D."/>
        </authorList>
    </citation>
    <scope>NUCLEOTIDE SEQUENCE [LARGE SCALE GENOMIC DNA]</scope>
    <source>
        <tissue evidence="1">Mixed pool</tissue>
    </source>
</reference>